<keyword evidence="2" id="KW-0830">Ubiquinone</keyword>
<dbReference type="GO" id="GO:0043770">
    <property type="term" value="F:demethylmenaquinone methyltransferase activity"/>
    <property type="evidence" value="ECO:0007669"/>
    <property type="project" value="UniProtKB-EC"/>
</dbReference>
<feature type="domain" description="Methyltransferase" evidence="1">
    <location>
        <begin position="51"/>
        <end position="134"/>
    </location>
</feature>
<protein>
    <submittedName>
        <fullName evidence="2">Ubiquinone/menaquinone biosynthesis C-methyltransferase UbiE</fullName>
        <ecNumber evidence="2">2.1.1.163</ecNumber>
    </submittedName>
</protein>
<reference evidence="2 3" key="1">
    <citation type="submission" date="2020-02" db="EMBL/GenBank/DDBJ databases">
        <authorList>
            <person name="Chaudhuri R."/>
        </authorList>
    </citation>
    <scope>NUCLEOTIDE SEQUENCE [LARGE SCALE GENOMIC DNA]</scope>
    <source>
        <strain evidence="2">SFB21</strain>
    </source>
</reference>
<dbReference type="Gene3D" id="3.40.50.150">
    <property type="entry name" value="Vaccinia Virus protein VP39"/>
    <property type="match status" value="1"/>
</dbReference>
<dbReference type="CDD" id="cd02440">
    <property type="entry name" value="AdoMet_MTases"/>
    <property type="match status" value="1"/>
</dbReference>
<evidence type="ECO:0000259" key="1">
    <source>
        <dbReference type="Pfam" id="PF13649"/>
    </source>
</evidence>
<evidence type="ECO:0000313" key="2">
    <source>
        <dbReference type="EMBL" id="CAB1221775.1"/>
    </source>
</evidence>
<name>A0A811GF77_9GAMM</name>
<dbReference type="GO" id="GO:0032259">
    <property type="term" value="P:methylation"/>
    <property type="evidence" value="ECO:0007669"/>
    <property type="project" value="UniProtKB-KW"/>
</dbReference>
<keyword evidence="2" id="KW-0489">Methyltransferase</keyword>
<dbReference type="RefSeq" id="WP_174560716.1">
    <property type="nucleotide sequence ID" value="NZ_CADDTS010000048.1"/>
</dbReference>
<dbReference type="EMBL" id="CADDTS010000048">
    <property type="protein sequence ID" value="CAB1221775.1"/>
    <property type="molecule type" value="Genomic_DNA"/>
</dbReference>
<dbReference type="SUPFAM" id="SSF53335">
    <property type="entry name" value="S-adenosyl-L-methionine-dependent methyltransferases"/>
    <property type="match status" value="1"/>
</dbReference>
<evidence type="ECO:0000313" key="3">
    <source>
        <dbReference type="Proteomes" id="UP000489961"/>
    </source>
</evidence>
<sequence length="204" mass="23507">MCIKEVLSPINLRNPDDAAQWANEVNLKRPWRVQFFDYYATLIQQQQRVEILEIGSGPGDLAKHVLGRCPDIHYSAFDFSEAMHKLSRSKLLTHELERADYRVGDFKQTGWADALAQYDLVIIHQALHELRHKAYALDFHKIVKNKLLKAGACYLVCDHLYAEGAMTNPDLYMSKDEHIQCLQQSGFHVELPLEIKGLCLFQCH</sequence>
<dbReference type="Proteomes" id="UP000489961">
    <property type="component" value="Unassembled WGS sequence"/>
</dbReference>
<dbReference type="AlphaFoldDB" id="A0A811GF77"/>
<dbReference type="EC" id="2.1.1.163" evidence="2"/>
<dbReference type="InterPro" id="IPR029063">
    <property type="entry name" value="SAM-dependent_MTases_sf"/>
</dbReference>
<dbReference type="InterPro" id="IPR041698">
    <property type="entry name" value="Methyltransf_25"/>
</dbReference>
<organism evidence="2 3">
    <name type="scientific">Acinetobacter bouvetii</name>
    <dbReference type="NCBI Taxonomy" id="202951"/>
    <lineage>
        <taxon>Bacteria</taxon>
        <taxon>Pseudomonadati</taxon>
        <taxon>Pseudomonadota</taxon>
        <taxon>Gammaproteobacteria</taxon>
        <taxon>Moraxellales</taxon>
        <taxon>Moraxellaceae</taxon>
        <taxon>Acinetobacter</taxon>
    </lineage>
</organism>
<gene>
    <name evidence="2" type="primary">ubiE_2</name>
    <name evidence="2" type="ORF">SFB21_2989</name>
</gene>
<accession>A0A811GF77</accession>
<comment type="caution">
    <text evidence="2">The sequence shown here is derived from an EMBL/GenBank/DDBJ whole genome shotgun (WGS) entry which is preliminary data.</text>
</comment>
<proteinExistence type="predicted"/>
<dbReference type="Pfam" id="PF13649">
    <property type="entry name" value="Methyltransf_25"/>
    <property type="match status" value="1"/>
</dbReference>
<keyword evidence="2" id="KW-0808">Transferase</keyword>